<dbReference type="AlphaFoldDB" id="A0AAP0FL68"/>
<evidence type="ECO:0000313" key="2">
    <source>
        <dbReference type="Proteomes" id="UP001420932"/>
    </source>
</evidence>
<sequence length="164" mass="18791">MYRKHAQAIRSALDEKHVGFSACGLVIGCFIRMLNRVDEFKNFFSKHGKVSLVGVKVMRFVLNLFCAKPVIESSLSLKGKNAAMVLCWLLGNGRLFAWNGMLTSQDYYVTLIPKRNPFSISDRISDDVFRDGTRSVSVPFRFQSETEFSQIRNGKFRFRFAVFL</sequence>
<dbReference type="Proteomes" id="UP001420932">
    <property type="component" value="Unassembled WGS sequence"/>
</dbReference>
<comment type="caution">
    <text evidence="1">The sequence shown here is derived from an EMBL/GenBank/DDBJ whole genome shotgun (WGS) entry which is preliminary data.</text>
</comment>
<gene>
    <name evidence="1" type="ORF">Syun_023014</name>
</gene>
<organism evidence="1 2">
    <name type="scientific">Stephania yunnanensis</name>
    <dbReference type="NCBI Taxonomy" id="152371"/>
    <lineage>
        <taxon>Eukaryota</taxon>
        <taxon>Viridiplantae</taxon>
        <taxon>Streptophyta</taxon>
        <taxon>Embryophyta</taxon>
        <taxon>Tracheophyta</taxon>
        <taxon>Spermatophyta</taxon>
        <taxon>Magnoliopsida</taxon>
        <taxon>Ranunculales</taxon>
        <taxon>Menispermaceae</taxon>
        <taxon>Menispermoideae</taxon>
        <taxon>Cissampelideae</taxon>
        <taxon>Stephania</taxon>
    </lineage>
</organism>
<protein>
    <submittedName>
        <fullName evidence="1">Uncharacterized protein</fullName>
    </submittedName>
</protein>
<proteinExistence type="predicted"/>
<reference evidence="1 2" key="1">
    <citation type="submission" date="2024-01" db="EMBL/GenBank/DDBJ databases">
        <title>Genome assemblies of Stephania.</title>
        <authorList>
            <person name="Yang L."/>
        </authorList>
    </citation>
    <scope>NUCLEOTIDE SEQUENCE [LARGE SCALE GENOMIC DNA]</scope>
    <source>
        <strain evidence="1">YNDBR</strain>
        <tissue evidence="1">Leaf</tissue>
    </source>
</reference>
<keyword evidence="2" id="KW-1185">Reference proteome</keyword>
<dbReference type="PROSITE" id="PS51257">
    <property type="entry name" value="PROKAR_LIPOPROTEIN"/>
    <property type="match status" value="1"/>
</dbReference>
<name>A0AAP0FL68_9MAGN</name>
<dbReference type="EMBL" id="JBBNAF010000010">
    <property type="protein sequence ID" value="KAK9107003.1"/>
    <property type="molecule type" value="Genomic_DNA"/>
</dbReference>
<accession>A0AAP0FL68</accession>
<evidence type="ECO:0000313" key="1">
    <source>
        <dbReference type="EMBL" id="KAK9107003.1"/>
    </source>
</evidence>